<dbReference type="Proteomes" id="UP001060039">
    <property type="component" value="Chromosome"/>
</dbReference>
<dbReference type="PANTHER" id="PTHR36166">
    <property type="entry name" value="CHROMOSOME 9, WHOLE GENOME SHOTGUN SEQUENCE"/>
    <property type="match status" value="1"/>
</dbReference>
<proteinExistence type="predicted"/>
<dbReference type="PANTHER" id="PTHR36166:SF1">
    <property type="entry name" value="SRPBCC DOMAIN-CONTAINING PROTEIN"/>
    <property type="match status" value="1"/>
</dbReference>
<dbReference type="RefSeq" id="WP_255160300.1">
    <property type="nucleotide sequence ID" value="NZ_CP101497.1"/>
</dbReference>
<reference evidence="1" key="1">
    <citation type="submission" date="2022-07" db="EMBL/GenBank/DDBJ databases">
        <title>Taxonomic analysis of Microcella humidisoli nov. sp., isolated from riverside soil.</title>
        <authorList>
            <person name="Molina K.M."/>
            <person name="Kim S.B."/>
        </authorList>
    </citation>
    <scope>NUCLEOTIDE SEQUENCE</scope>
    <source>
        <strain evidence="1">MMS21-STM10</strain>
    </source>
</reference>
<dbReference type="InterPro" id="IPR023393">
    <property type="entry name" value="START-like_dom_sf"/>
</dbReference>
<dbReference type="SUPFAM" id="SSF55961">
    <property type="entry name" value="Bet v1-like"/>
    <property type="match status" value="1"/>
</dbReference>
<dbReference type="CDD" id="cd07822">
    <property type="entry name" value="SRPBCC_4"/>
    <property type="match status" value="1"/>
</dbReference>
<evidence type="ECO:0000313" key="2">
    <source>
        <dbReference type="Proteomes" id="UP001060039"/>
    </source>
</evidence>
<evidence type="ECO:0000313" key="1">
    <source>
        <dbReference type="EMBL" id="UTT63167.1"/>
    </source>
</evidence>
<dbReference type="EMBL" id="CP101497">
    <property type="protein sequence ID" value="UTT63167.1"/>
    <property type="molecule type" value="Genomic_DNA"/>
</dbReference>
<gene>
    <name evidence="1" type="ORF">NNL39_03385</name>
</gene>
<accession>A0ABY5FZ22</accession>
<dbReference type="Gene3D" id="3.30.530.20">
    <property type="match status" value="1"/>
</dbReference>
<dbReference type="Pfam" id="PF10604">
    <property type="entry name" value="Polyketide_cyc2"/>
    <property type="match status" value="1"/>
</dbReference>
<protein>
    <submittedName>
        <fullName evidence="1">SRPBCC domain-containing protein</fullName>
    </submittedName>
</protein>
<sequence length="155" mass="17144">MTPADSVTSSALRVEITTSIEIDRPAAEVWAALVDRDAYPQWNTFIRSWQGALALGERQTVRIEPTDSSGQTFRPRIVELEPGRLLVWLGRVGVPGVLDGRHRFEIVPIDANRSRLLHSEVLSGVLVPAFRRMLTVDTPAAFARMNTELAARVAA</sequence>
<name>A0ABY5FZ22_9MICO</name>
<keyword evidence="2" id="KW-1185">Reference proteome</keyword>
<dbReference type="InterPro" id="IPR019587">
    <property type="entry name" value="Polyketide_cyclase/dehydratase"/>
</dbReference>
<organism evidence="1 2">
    <name type="scientific">Microcella humidisoli</name>
    <dbReference type="NCBI Taxonomy" id="2963406"/>
    <lineage>
        <taxon>Bacteria</taxon>
        <taxon>Bacillati</taxon>
        <taxon>Actinomycetota</taxon>
        <taxon>Actinomycetes</taxon>
        <taxon>Micrococcales</taxon>
        <taxon>Microbacteriaceae</taxon>
        <taxon>Microcella</taxon>
    </lineage>
</organism>